<dbReference type="Proteomes" id="UP000197138">
    <property type="component" value="Unassembled WGS sequence"/>
</dbReference>
<dbReference type="InterPro" id="IPR036259">
    <property type="entry name" value="MFS_trans_sf"/>
</dbReference>
<evidence type="ECO:0000259" key="12">
    <source>
        <dbReference type="PROSITE" id="PS50850"/>
    </source>
</evidence>
<gene>
    <name evidence="13" type="ORF">CDL15_Pgr015461</name>
</gene>
<dbReference type="EMBL" id="MTKT01005556">
    <property type="protein sequence ID" value="OWM66035.1"/>
    <property type="molecule type" value="Genomic_DNA"/>
</dbReference>
<feature type="transmembrane region" description="Helical" evidence="11">
    <location>
        <begin position="208"/>
        <end position="226"/>
    </location>
</feature>
<dbReference type="GO" id="GO:0015293">
    <property type="term" value="F:symporter activity"/>
    <property type="evidence" value="ECO:0007669"/>
    <property type="project" value="UniProtKB-KW"/>
</dbReference>
<comment type="subcellular location">
    <subcellularLocation>
        <location evidence="1">Membrane</location>
        <topology evidence="1">Multi-pass membrane protein</topology>
    </subcellularLocation>
</comment>
<dbReference type="PROSITE" id="PS00216">
    <property type="entry name" value="SUGAR_TRANSPORT_1"/>
    <property type="match status" value="2"/>
</dbReference>
<dbReference type="PROSITE" id="PS00217">
    <property type="entry name" value="SUGAR_TRANSPORT_2"/>
    <property type="match status" value="1"/>
</dbReference>
<evidence type="ECO:0000256" key="3">
    <source>
        <dbReference type="ARBA" id="ARBA00022448"/>
    </source>
</evidence>
<feature type="transmembrane region" description="Helical" evidence="11">
    <location>
        <begin position="390"/>
        <end position="413"/>
    </location>
</feature>
<keyword evidence="6" id="KW-0769">Symport</keyword>
<feature type="region of interest" description="Disordered" evidence="10">
    <location>
        <begin position="1"/>
        <end position="78"/>
    </location>
</feature>
<evidence type="ECO:0000256" key="8">
    <source>
        <dbReference type="ARBA" id="ARBA00023136"/>
    </source>
</evidence>
<feature type="transmembrane region" description="Helical" evidence="11">
    <location>
        <begin position="489"/>
        <end position="517"/>
    </location>
</feature>
<protein>
    <recommendedName>
        <fullName evidence="12">Major facilitator superfamily (MFS) profile domain-containing protein</fullName>
    </recommendedName>
</protein>
<feature type="transmembrane region" description="Helical" evidence="11">
    <location>
        <begin position="232"/>
        <end position="254"/>
    </location>
</feature>
<keyword evidence="8 11" id="KW-0472">Membrane</keyword>
<evidence type="ECO:0000256" key="5">
    <source>
        <dbReference type="ARBA" id="ARBA00022692"/>
    </source>
</evidence>
<feature type="compositionally biased region" description="Basic and acidic residues" evidence="10">
    <location>
        <begin position="51"/>
        <end position="69"/>
    </location>
</feature>
<dbReference type="InterPro" id="IPR045262">
    <property type="entry name" value="STP/PLT_plant"/>
</dbReference>
<organism evidence="13 14">
    <name type="scientific">Punica granatum</name>
    <name type="common">Pomegranate</name>
    <dbReference type="NCBI Taxonomy" id="22663"/>
    <lineage>
        <taxon>Eukaryota</taxon>
        <taxon>Viridiplantae</taxon>
        <taxon>Streptophyta</taxon>
        <taxon>Embryophyta</taxon>
        <taxon>Tracheophyta</taxon>
        <taxon>Spermatophyta</taxon>
        <taxon>Magnoliopsida</taxon>
        <taxon>eudicotyledons</taxon>
        <taxon>Gunneridae</taxon>
        <taxon>Pentapetalae</taxon>
        <taxon>rosids</taxon>
        <taxon>malvids</taxon>
        <taxon>Myrtales</taxon>
        <taxon>Lythraceae</taxon>
        <taxon>Punica</taxon>
    </lineage>
</organism>
<feature type="transmembrane region" description="Helical" evidence="11">
    <location>
        <begin position="179"/>
        <end position="196"/>
    </location>
</feature>
<feature type="transmembrane region" description="Helical" evidence="11">
    <location>
        <begin position="428"/>
        <end position="450"/>
    </location>
</feature>
<keyword evidence="4" id="KW-0762">Sugar transport</keyword>
<dbReference type="InterPro" id="IPR005829">
    <property type="entry name" value="Sugar_transporter_CS"/>
</dbReference>
<feature type="transmembrane region" description="Helical" evidence="11">
    <location>
        <begin position="115"/>
        <end position="133"/>
    </location>
</feature>
<evidence type="ECO:0000313" key="13">
    <source>
        <dbReference type="EMBL" id="OWM66035.1"/>
    </source>
</evidence>
<evidence type="ECO:0000256" key="7">
    <source>
        <dbReference type="ARBA" id="ARBA00022989"/>
    </source>
</evidence>
<dbReference type="InterPro" id="IPR020846">
    <property type="entry name" value="MFS_dom"/>
</dbReference>
<dbReference type="GO" id="GO:0016020">
    <property type="term" value="C:membrane"/>
    <property type="evidence" value="ECO:0007669"/>
    <property type="project" value="UniProtKB-SubCell"/>
</dbReference>
<keyword evidence="5 11" id="KW-0812">Transmembrane</keyword>
<feature type="transmembrane region" description="Helical" evidence="11">
    <location>
        <begin position="557"/>
        <end position="579"/>
    </location>
</feature>
<feature type="transmembrane region" description="Helical" evidence="11">
    <location>
        <begin position="266"/>
        <end position="284"/>
    </location>
</feature>
<dbReference type="PANTHER" id="PTHR23500">
    <property type="entry name" value="SOLUTE CARRIER FAMILY 2, FACILITATED GLUCOSE TRANSPORTER"/>
    <property type="match status" value="1"/>
</dbReference>
<dbReference type="PRINTS" id="PR00171">
    <property type="entry name" value="SUGRTRNSPORT"/>
</dbReference>
<evidence type="ECO:0000256" key="1">
    <source>
        <dbReference type="ARBA" id="ARBA00004141"/>
    </source>
</evidence>
<dbReference type="GO" id="GO:0015144">
    <property type="term" value="F:carbohydrate transmembrane transporter activity"/>
    <property type="evidence" value="ECO:0007669"/>
    <property type="project" value="InterPro"/>
</dbReference>
<keyword evidence="3 9" id="KW-0813">Transport</keyword>
<evidence type="ECO:0000256" key="10">
    <source>
        <dbReference type="SAM" id="MobiDB-lite"/>
    </source>
</evidence>
<evidence type="ECO:0000313" key="14">
    <source>
        <dbReference type="Proteomes" id="UP000197138"/>
    </source>
</evidence>
<name>A0A218VZV6_PUNGR</name>
<evidence type="ECO:0000256" key="2">
    <source>
        <dbReference type="ARBA" id="ARBA00010992"/>
    </source>
</evidence>
<sequence length="600" mass="64496">MQEEPSDRKHKHLHDPLLPPRSARGSPAGVLKNGGNGTPDGETRHKKKAVRFSEQEQLKQKQDPTKGDSHSPAAHGVGKSPSLNKYALWAAVLASMNSILLGYGLTRVQPSRDPGYATSVLWLSISFLLVKILPLTEITGKVPCFVSKLLEPLEFTDIGVMSGAVLFIKESLSISSTQVEILVGSLNVVSLIGSLASGRTSDWIGRRYTIVLAALTFLVGALLMGLAPSFPFLMAGRVIAGIGVGYSLVIGPVYAAELSPAMSRGFLSSLPEVFINVGILLGYVSNYIFSGLPAEINWRLMLGIAAAPAVAVGMGVLGMPESPRWLVMEGRLDEAKQVLVKTSESEPEAELRLHEITRAASSVGSSRTRWHGQGVWREILLRPSRPIRRILIAALGVNFFMQASGNDAVVYYSPQVFRETGISSSRQLLGVTIIMGIAKAFFALVSALFLDHFGRRPLLMLGSTGMAFSLLGLGLGSKFLEHSADNPSWAIALCVVAVCADVSFFSIGLGPITWVYSSEIFPTALRAQGTSLAVAVNRLVSGAVAMSFLSISREITFGGMFFVLAGVMVLATVFFYFFLPETKGKSLEEIESLFGDKVTE</sequence>
<dbReference type="PANTHER" id="PTHR23500:SF432">
    <property type="entry name" value="POLYOL TRANSPORTER 5-LIKE"/>
    <property type="match status" value="1"/>
</dbReference>
<comment type="similarity">
    <text evidence="2 9">Belongs to the major facilitator superfamily. Sugar transporter (TC 2.A.1.1) family.</text>
</comment>
<dbReference type="AlphaFoldDB" id="A0A218VZV6"/>
<dbReference type="PROSITE" id="PS50850">
    <property type="entry name" value="MFS"/>
    <property type="match status" value="1"/>
</dbReference>
<evidence type="ECO:0000256" key="6">
    <source>
        <dbReference type="ARBA" id="ARBA00022847"/>
    </source>
</evidence>
<accession>A0A218VZV6</accession>
<evidence type="ECO:0000256" key="11">
    <source>
        <dbReference type="SAM" id="Phobius"/>
    </source>
</evidence>
<dbReference type="InterPro" id="IPR005828">
    <property type="entry name" value="MFS_sugar_transport-like"/>
</dbReference>
<evidence type="ECO:0000256" key="4">
    <source>
        <dbReference type="ARBA" id="ARBA00022597"/>
    </source>
</evidence>
<feature type="domain" description="Major facilitator superfamily (MFS) profile" evidence="12">
    <location>
        <begin position="143"/>
        <end position="583"/>
    </location>
</feature>
<comment type="caution">
    <text evidence="13">The sequence shown here is derived from an EMBL/GenBank/DDBJ whole genome shotgun (WGS) entry which is preliminary data.</text>
</comment>
<evidence type="ECO:0000256" key="9">
    <source>
        <dbReference type="RuleBase" id="RU003346"/>
    </source>
</evidence>
<reference evidence="14" key="1">
    <citation type="journal article" date="2017" name="Plant J.">
        <title>The pomegranate (Punica granatum L.) genome and the genomics of punicalagin biosynthesis.</title>
        <authorList>
            <person name="Qin G."/>
            <person name="Xu C."/>
            <person name="Ming R."/>
            <person name="Tang H."/>
            <person name="Guyot R."/>
            <person name="Kramer E.M."/>
            <person name="Hu Y."/>
            <person name="Yi X."/>
            <person name="Qi Y."/>
            <person name="Xu X."/>
            <person name="Gao Z."/>
            <person name="Pan H."/>
            <person name="Jian J."/>
            <person name="Tian Y."/>
            <person name="Yue Z."/>
            <person name="Xu Y."/>
        </authorList>
    </citation>
    <scope>NUCLEOTIDE SEQUENCE [LARGE SCALE GENOMIC DNA]</scope>
    <source>
        <strain evidence="14">cv. Dabenzi</strain>
    </source>
</reference>
<keyword evidence="7 11" id="KW-1133">Transmembrane helix</keyword>
<dbReference type="SUPFAM" id="SSF103473">
    <property type="entry name" value="MFS general substrate transporter"/>
    <property type="match status" value="1"/>
</dbReference>
<feature type="transmembrane region" description="Helical" evidence="11">
    <location>
        <begin position="86"/>
        <end position="103"/>
    </location>
</feature>
<feature type="transmembrane region" description="Helical" evidence="11">
    <location>
        <begin position="457"/>
        <end position="477"/>
    </location>
</feature>
<dbReference type="InterPro" id="IPR003663">
    <property type="entry name" value="Sugar/inositol_transpt"/>
</dbReference>
<feature type="transmembrane region" description="Helical" evidence="11">
    <location>
        <begin position="296"/>
        <end position="318"/>
    </location>
</feature>
<dbReference type="NCBIfam" id="TIGR00879">
    <property type="entry name" value="SP"/>
    <property type="match status" value="1"/>
</dbReference>
<dbReference type="Pfam" id="PF00083">
    <property type="entry name" value="Sugar_tr"/>
    <property type="match status" value="1"/>
</dbReference>
<dbReference type="Gene3D" id="1.20.1250.20">
    <property type="entry name" value="MFS general substrate transporter like domains"/>
    <property type="match status" value="1"/>
</dbReference>
<proteinExistence type="inferred from homology"/>